<dbReference type="Pfam" id="PF04548">
    <property type="entry name" value="AIG1"/>
    <property type="match status" value="1"/>
</dbReference>
<evidence type="ECO:0000256" key="11">
    <source>
        <dbReference type="ARBA" id="ARBA00022842"/>
    </source>
</evidence>
<dbReference type="Gene3D" id="3.40.50.300">
    <property type="entry name" value="P-loop containing nucleotide triphosphate hydrolases"/>
    <property type="match status" value="1"/>
</dbReference>
<dbReference type="PANTHER" id="PTHR10903">
    <property type="entry name" value="GTPASE, IMAP FAMILY MEMBER-RELATED"/>
    <property type="match status" value="1"/>
</dbReference>
<dbReference type="EMBL" id="RBNI01003529">
    <property type="protein sequence ID" value="RUP48262.1"/>
    <property type="molecule type" value="Genomic_DNA"/>
</dbReference>
<evidence type="ECO:0000256" key="6">
    <source>
        <dbReference type="ARBA" id="ARBA00022692"/>
    </source>
</evidence>
<keyword evidence="8" id="KW-0547">Nucleotide-binding</keyword>
<keyword evidence="20" id="KW-1185">Reference proteome</keyword>
<dbReference type="GO" id="GO:0005525">
    <property type="term" value="F:GTP binding"/>
    <property type="evidence" value="ECO:0007669"/>
    <property type="project" value="UniProtKB-KW"/>
</dbReference>
<evidence type="ECO:0000313" key="20">
    <source>
        <dbReference type="Proteomes" id="UP000268093"/>
    </source>
</evidence>
<evidence type="ECO:0000256" key="10">
    <source>
        <dbReference type="ARBA" id="ARBA00022805"/>
    </source>
</evidence>
<keyword evidence="3" id="KW-0813">Transport</keyword>
<evidence type="ECO:0000256" key="7">
    <source>
        <dbReference type="ARBA" id="ARBA00022723"/>
    </source>
</evidence>
<feature type="domain" description="AIG1-type G" evidence="18">
    <location>
        <begin position="76"/>
        <end position="212"/>
    </location>
</feature>
<evidence type="ECO:0000256" key="9">
    <source>
        <dbReference type="ARBA" id="ARBA00022801"/>
    </source>
</evidence>
<keyword evidence="15" id="KW-0472">Membrane</keyword>
<evidence type="ECO:0000256" key="12">
    <source>
        <dbReference type="ARBA" id="ARBA00022927"/>
    </source>
</evidence>
<name>A0A433DBQ1_9FUNG</name>
<keyword evidence="4" id="KW-0150">Chloroplast</keyword>
<evidence type="ECO:0000256" key="13">
    <source>
        <dbReference type="ARBA" id="ARBA00022989"/>
    </source>
</evidence>
<keyword evidence="14" id="KW-0342">GTP-binding</keyword>
<keyword evidence="10" id="KW-1002">Plastid outer membrane</keyword>
<dbReference type="GO" id="GO:0046872">
    <property type="term" value="F:metal ion binding"/>
    <property type="evidence" value="ECO:0007669"/>
    <property type="project" value="UniProtKB-KW"/>
</dbReference>
<keyword evidence="5" id="KW-0934">Plastid</keyword>
<dbReference type="PANTHER" id="PTHR10903:SF135">
    <property type="entry name" value="TRANSLOCASE OF CHLOROPLAST 120, CHLOROPLASTIC-RELATED"/>
    <property type="match status" value="1"/>
</dbReference>
<evidence type="ECO:0000256" key="17">
    <source>
        <dbReference type="SAM" id="MobiDB-lite"/>
    </source>
</evidence>
<evidence type="ECO:0000256" key="14">
    <source>
        <dbReference type="ARBA" id="ARBA00023134"/>
    </source>
</evidence>
<comment type="cofactor">
    <cofactor evidence="1">
        <name>Mg(2+)</name>
        <dbReference type="ChEBI" id="CHEBI:18420"/>
    </cofactor>
</comment>
<keyword evidence="12" id="KW-0653">Protein transport</keyword>
<keyword evidence="13" id="KW-1133">Transmembrane helix</keyword>
<dbReference type="GO" id="GO:0016020">
    <property type="term" value="C:membrane"/>
    <property type="evidence" value="ECO:0007669"/>
    <property type="project" value="UniProtKB-SubCell"/>
</dbReference>
<dbReference type="InterPro" id="IPR045058">
    <property type="entry name" value="GIMA/IAN/Toc"/>
</dbReference>
<protein>
    <submittedName>
        <fullName evidence="19">AIG1 family-domain-containing protein</fullName>
    </submittedName>
</protein>
<evidence type="ECO:0000313" key="19">
    <source>
        <dbReference type="EMBL" id="RUP48262.1"/>
    </source>
</evidence>
<feature type="compositionally biased region" description="Basic and acidic residues" evidence="17">
    <location>
        <begin position="399"/>
        <end position="411"/>
    </location>
</feature>
<organism evidence="19 20">
    <name type="scientific">Jimgerdemannia flammicorona</name>
    <dbReference type="NCBI Taxonomy" id="994334"/>
    <lineage>
        <taxon>Eukaryota</taxon>
        <taxon>Fungi</taxon>
        <taxon>Fungi incertae sedis</taxon>
        <taxon>Mucoromycota</taxon>
        <taxon>Mucoromycotina</taxon>
        <taxon>Endogonomycetes</taxon>
        <taxon>Endogonales</taxon>
        <taxon>Endogonaceae</taxon>
        <taxon>Jimgerdemannia</taxon>
    </lineage>
</organism>
<proteinExistence type="predicted"/>
<evidence type="ECO:0000256" key="5">
    <source>
        <dbReference type="ARBA" id="ARBA00022640"/>
    </source>
</evidence>
<reference evidence="19 20" key="1">
    <citation type="journal article" date="2018" name="New Phytol.">
        <title>Phylogenomics of Endogonaceae and evolution of mycorrhizas within Mucoromycota.</title>
        <authorList>
            <person name="Chang Y."/>
            <person name="Desiro A."/>
            <person name="Na H."/>
            <person name="Sandor L."/>
            <person name="Lipzen A."/>
            <person name="Clum A."/>
            <person name="Barry K."/>
            <person name="Grigoriev I.V."/>
            <person name="Martin F.M."/>
            <person name="Stajich J.E."/>
            <person name="Smith M.E."/>
            <person name="Bonito G."/>
            <person name="Spatafora J.W."/>
        </authorList>
    </citation>
    <scope>NUCLEOTIDE SEQUENCE [LARGE SCALE GENOMIC DNA]</scope>
    <source>
        <strain evidence="19 20">GMNB39</strain>
    </source>
</reference>
<evidence type="ECO:0000256" key="1">
    <source>
        <dbReference type="ARBA" id="ARBA00001946"/>
    </source>
</evidence>
<sequence>MLDEQTYHHLPSSHTPRISSVFPPSPAEVALPPHLSLRRTWGEHDFPSEPPPAPVHCDAAPLDDFCERDDNDEPFRLVALGKCGEGKSGLLNAILGEDAFRAKLSVSEVTKKVEAHSGRWLGHSAHTAVNCVDTPSFAGQLGDRARIAQIGGLLEQCLGGVDAFLIVIKTSHYRYDATIQATLQVYESILTPSFWNNVVLVFSHADPETASTWVDSQPSLDDFAQQIAKQFRLKNPPPICLASHRRTFGKRSTSYHMIRNLGIRGEIVVNDGAKSVTIEAPALQLYSRIRELHARPYYPAHMALWLGKKPERTTAGFVDELMSKISKLDAFKQVDRVVLRQRRASASRTNAGADRSVYNLGMNPSTASSLTPQNRSYISLGRIPWSRPSPTDDAASEMARSDTGVERRRPVSEQPPQRVGISYGTRIMLSGMVGLLPGFWRSEAASPAPRQSGFGRYNVPHSAAVGVGDGDALA</sequence>
<keyword evidence="6" id="KW-0812">Transmembrane</keyword>
<feature type="region of interest" description="Disordered" evidence="17">
    <location>
        <begin position="1"/>
        <end position="23"/>
    </location>
</feature>
<accession>A0A433DBQ1</accession>
<keyword evidence="11" id="KW-0460">Magnesium</keyword>
<dbReference type="GO" id="GO:0016787">
    <property type="term" value="F:hydrolase activity"/>
    <property type="evidence" value="ECO:0007669"/>
    <property type="project" value="UniProtKB-KW"/>
</dbReference>
<dbReference type="InterPro" id="IPR027417">
    <property type="entry name" value="P-loop_NTPase"/>
</dbReference>
<evidence type="ECO:0000256" key="15">
    <source>
        <dbReference type="ARBA" id="ARBA00023136"/>
    </source>
</evidence>
<feature type="region of interest" description="Disordered" evidence="17">
    <location>
        <begin position="381"/>
        <end position="418"/>
    </location>
</feature>
<dbReference type="GO" id="GO:0015031">
    <property type="term" value="P:protein transport"/>
    <property type="evidence" value="ECO:0007669"/>
    <property type="project" value="UniProtKB-KW"/>
</dbReference>
<dbReference type="OrthoDB" id="8954335at2759"/>
<comment type="caution">
    <text evidence="19">The sequence shown here is derived from an EMBL/GenBank/DDBJ whole genome shotgun (WGS) entry which is preliminary data.</text>
</comment>
<evidence type="ECO:0000256" key="4">
    <source>
        <dbReference type="ARBA" id="ARBA00022528"/>
    </source>
</evidence>
<keyword evidence="7" id="KW-0479">Metal-binding</keyword>
<evidence type="ECO:0000256" key="8">
    <source>
        <dbReference type="ARBA" id="ARBA00022741"/>
    </source>
</evidence>
<comment type="subcellular location">
    <subcellularLocation>
        <location evidence="2">Membrane</location>
        <topology evidence="2">Single-pass membrane protein</topology>
    </subcellularLocation>
    <subcellularLocation>
        <location evidence="16">Plastid</location>
        <location evidence="16">Chloroplast outer membrane</location>
    </subcellularLocation>
</comment>
<evidence type="ECO:0000259" key="18">
    <source>
        <dbReference type="Pfam" id="PF04548"/>
    </source>
</evidence>
<evidence type="ECO:0000256" key="2">
    <source>
        <dbReference type="ARBA" id="ARBA00004167"/>
    </source>
</evidence>
<dbReference type="Proteomes" id="UP000268093">
    <property type="component" value="Unassembled WGS sequence"/>
</dbReference>
<evidence type="ECO:0000256" key="16">
    <source>
        <dbReference type="ARBA" id="ARBA00024013"/>
    </source>
</evidence>
<dbReference type="InterPro" id="IPR006703">
    <property type="entry name" value="G_AIG1"/>
</dbReference>
<gene>
    <name evidence="19" type="ORF">BC936DRAFT_144780</name>
</gene>
<dbReference type="SUPFAM" id="SSF52540">
    <property type="entry name" value="P-loop containing nucleoside triphosphate hydrolases"/>
    <property type="match status" value="1"/>
</dbReference>
<dbReference type="AlphaFoldDB" id="A0A433DBQ1"/>
<evidence type="ECO:0000256" key="3">
    <source>
        <dbReference type="ARBA" id="ARBA00022448"/>
    </source>
</evidence>
<keyword evidence="9" id="KW-0378">Hydrolase</keyword>